<evidence type="ECO:0000313" key="2">
    <source>
        <dbReference type="Proteomes" id="UP000292974"/>
    </source>
</evidence>
<organism evidence="1 2">
    <name type="scientific">Rhizobium leguminosarum</name>
    <dbReference type="NCBI Taxonomy" id="384"/>
    <lineage>
        <taxon>Bacteria</taxon>
        <taxon>Pseudomonadati</taxon>
        <taxon>Pseudomonadota</taxon>
        <taxon>Alphaproteobacteria</taxon>
        <taxon>Hyphomicrobiales</taxon>
        <taxon>Rhizobiaceae</taxon>
        <taxon>Rhizobium/Agrobacterium group</taxon>
        <taxon>Rhizobium</taxon>
    </lineage>
</organism>
<dbReference type="EMBL" id="SIOP01000006">
    <property type="protein sequence ID" value="TAY41836.1"/>
    <property type="molecule type" value="Genomic_DNA"/>
</dbReference>
<protein>
    <recommendedName>
        <fullName evidence="3">SARP family transcriptional regulator</fullName>
    </recommendedName>
</protein>
<proteinExistence type="predicted"/>
<comment type="caution">
    <text evidence="1">The sequence shown here is derived from an EMBL/GenBank/DDBJ whole genome shotgun (WGS) entry which is preliminary data.</text>
</comment>
<evidence type="ECO:0008006" key="3">
    <source>
        <dbReference type="Google" id="ProtNLM"/>
    </source>
</evidence>
<name>A0A7M3DJB3_RHILE</name>
<dbReference type="AlphaFoldDB" id="A0A7M3DJB3"/>
<evidence type="ECO:0000313" key="1">
    <source>
        <dbReference type="EMBL" id="TAY41836.1"/>
    </source>
</evidence>
<reference evidence="1 2" key="1">
    <citation type="submission" date="2019-02" db="EMBL/GenBank/DDBJ databases">
        <title>The genomic architecture of introgression among sibling species of bacteria.</title>
        <authorList>
            <person name="Cavassim M.I.A."/>
            <person name="Moeskjaer S."/>
            <person name="Moslemi C."/>
            <person name="Fields B."/>
            <person name="Bachmann A."/>
            <person name="Vilhjalmsson B."/>
            <person name="Schierup M.H."/>
            <person name="Young J.P.W."/>
            <person name="Andersen S.U."/>
        </authorList>
    </citation>
    <scope>NUCLEOTIDE SEQUENCE [LARGE SCALE GENOMIC DNA]</scope>
    <source>
        <strain evidence="1 2">SM135B</strain>
    </source>
</reference>
<dbReference type="RefSeq" id="WP_130719505.1">
    <property type="nucleotide sequence ID" value="NZ_SIOP01000006.1"/>
</dbReference>
<accession>A0A7M3DJB3</accession>
<sequence>MKLRLESFGELRLIDLAGQPVAFPEKGLLTICYLLDRYLQERAGSEYPRSALARFLWDSHDNPDIMANLRKSISRIQARQTELGTELLVFTATGVRIKPDAFVCDLSELANADSEGALEKLRRLVGVLRQDFLAVLADQSVGGRL</sequence>
<gene>
    <name evidence="1" type="ORF">ELH90_37225</name>
</gene>
<dbReference type="Proteomes" id="UP000292974">
    <property type="component" value="Unassembled WGS sequence"/>
</dbReference>